<organism evidence="1 4">
    <name type="scientific">Shouchella clausii</name>
    <name type="common">Alkalihalobacillus clausii</name>
    <dbReference type="NCBI Taxonomy" id="79880"/>
    <lineage>
        <taxon>Bacteria</taxon>
        <taxon>Bacillati</taxon>
        <taxon>Bacillota</taxon>
        <taxon>Bacilli</taxon>
        <taxon>Bacillales</taxon>
        <taxon>Bacillaceae</taxon>
        <taxon>Shouchella</taxon>
    </lineage>
</organism>
<dbReference type="EMBL" id="NPCC01000023">
    <property type="protein sequence ID" value="PAE88192.1"/>
    <property type="molecule type" value="Genomic_DNA"/>
</dbReference>
<accession>A0A268NXD8</accession>
<gene>
    <name evidence="2" type="ORF">CHH61_02145</name>
    <name evidence="1" type="ORF">CHH72_15220</name>
</gene>
<dbReference type="Proteomes" id="UP000216133">
    <property type="component" value="Unassembled WGS sequence"/>
</dbReference>
<evidence type="ECO:0000313" key="4">
    <source>
        <dbReference type="Proteomes" id="UP000216207"/>
    </source>
</evidence>
<dbReference type="GeneID" id="86925619"/>
<dbReference type="RefSeq" id="WP_082112011.1">
    <property type="nucleotide sequence ID" value="NZ_BOQQ01000005.1"/>
</dbReference>
<dbReference type="EMBL" id="NPBS01000011">
    <property type="protein sequence ID" value="PAF27495.1"/>
    <property type="molecule type" value="Genomic_DNA"/>
</dbReference>
<evidence type="ECO:0000313" key="3">
    <source>
        <dbReference type="Proteomes" id="UP000216133"/>
    </source>
</evidence>
<proteinExistence type="predicted"/>
<evidence type="ECO:0000313" key="1">
    <source>
        <dbReference type="EMBL" id="PAE88192.1"/>
    </source>
</evidence>
<reference evidence="3 4" key="1">
    <citation type="submission" date="2017-07" db="EMBL/GenBank/DDBJ databases">
        <title>Isolation and whole genome analysis of endospore-forming bacteria from heroin.</title>
        <authorList>
            <person name="Kalinowski J."/>
            <person name="Ahrens B."/>
            <person name="Al-Dilaimi A."/>
            <person name="Winkler A."/>
            <person name="Wibberg D."/>
            <person name="Schleenbecker U."/>
            <person name="Ruckert C."/>
            <person name="Wolfel R."/>
            <person name="Grass G."/>
        </authorList>
    </citation>
    <scope>NUCLEOTIDE SEQUENCE [LARGE SCALE GENOMIC DNA]</scope>
    <source>
        <strain evidence="2 3">7523-2</strain>
        <strain evidence="1 4">7539</strain>
    </source>
</reference>
<name>A0A268NXD8_SHOCL</name>
<dbReference type="AlphaFoldDB" id="A0A268NXD8"/>
<protein>
    <submittedName>
        <fullName evidence="1">YrzI family small protein</fullName>
    </submittedName>
</protein>
<dbReference type="InterPro" id="IPR012655">
    <property type="entry name" value="YrzI"/>
</dbReference>
<dbReference type="Pfam" id="PF09501">
    <property type="entry name" value="Bac_small_YrzI"/>
    <property type="match status" value="1"/>
</dbReference>
<comment type="caution">
    <text evidence="1">The sequence shown here is derived from an EMBL/GenBank/DDBJ whole genome shotgun (WGS) entry which is preliminary data.</text>
</comment>
<evidence type="ECO:0000313" key="2">
    <source>
        <dbReference type="EMBL" id="PAF27495.1"/>
    </source>
</evidence>
<dbReference type="Proteomes" id="UP000216207">
    <property type="component" value="Unassembled WGS sequence"/>
</dbReference>
<sequence length="49" mass="6123">MTFSFIFFTISIKKRKRPEYSRAELEAFIHAEKMEQEYEQLKTRYLHHL</sequence>